<comment type="caution">
    <text evidence="7">The sequence shown here is derived from an EMBL/GenBank/DDBJ whole genome shotgun (WGS) entry which is preliminary data.</text>
</comment>
<dbReference type="RefSeq" id="XP_056066556.1">
    <property type="nucleotide sequence ID" value="XM_056219429.1"/>
</dbReference>
<gene>
    <name evidence="7" type="ORF">N0V89_010688</name>
</gene>
<keyword evidence="4" id="KW-0560">Oxidoreductase</keyword>
<dbReference type="OrthoDB" id="47494at2759"/>
<evidence type="ECO:0000256" key="6">
    <source>
        <dbReference type="SAM" id="MobiDB-lite"/>
    </source>
</evidence>
<evidence type="ECO:0000256" key="2">
    <source>
        <dbReference type="ARBA" id="ARBA00022630"/>
    </source>
</evidence>
<feature type="region of interest" description="Disordered" evidence="6">
    <location>
        <begin position="94"/>
        <end position="120"/>
    </location>
</feature>
<dbReference type="PRINTS" id="PR00420">
    <property type="entry name" value="RNGMNOXGNASE"/>
</dbReference>
<sequence>MSTDAQARILIIGGGVGGLTLAQGLLKNKIPFHVFERDESQSFRAQGYRIRLDGDAVHALKEVLPQHTWQRLESSAAAERETSGITKIDALSGDEVKTGLPAGPPGGPDGSKGLKGAQHTNERPIAIDRTIMREVLLSGLEQHISFGKAFERYEIRSSSVTTYFVDGTSYDGCFLVGADGVNSRVRRQYFPQLSIVDTTGRCIYGKTTLTPTLSASVHPKTQNGMILIQQHFEDGTPLTLFLEPMRFPDPDLVTIMSTETGAKETAKDYIYWVLLSQEHYFKHTTADLIRLPPAQAADLSIELTRHWHGTVTPILTQQNKAAASALRIVTAVPDMPTWKPSKFISVLGDAAHPMPPTAGLGAVSALKDVERLLIAINEGLSEKSVGAYEEGMREWASEAVRGSRGGGVKFFGQVDFSEAKPVEF</sequence>
<evidence type="ECO:0000313" key="7">
    <source>
        <dbReference type="EMBL" id="KAJ4346756.1"/>
    </source>
</evidence>
<evidence type="ECO:0000256" key="1">
    <source>
        <dbReference type="ARBA" id="ARBA00001974"/>
    </source>
</evidence>
<name>A0A9W8XDT1_9PLEO</name>
<dbReference type="EMBL" id="JAPEUX010000008">
    <property type="protein sequence ID" value="KAJ4346756.1"/>
    <property type="molecule type" value="Genomic_DNA"/>
</dbReference>
<dbReference type="PANTHER" id="PTHR47178">
    <property type="entry name" value="MONOOXYGENASE, FAD-BINDING"/>
    <property type="match status" value="1"/>
</dbReference>
<keyword evidence="5" id="KW-0503">Monooxygenase</keyword>
<accession>A0A9W8XDT1</accession>
<keyword evidence="2" id="KW-0285">Flavoprotein</keyword>
<protein>
    <recommendedName>
        <fullName evidence="9">FAD/NAD(P)-binding domain-containing protein</fullName>
    </recommendedName>
</protein>
<evidence type="ECO:0000256" key="5">
    <source>
        <dbReference type="ARBA" id="ARBA00023033"/>
    </source>
</evidence>
<dbReference type="SUPFAM" id="SSF51905">
    <property type="entry name" value="FAD/NAD(P)-binding domain"/>
    <property type="match status" value="1"/>
</dbReference>
<dbReference type="GeneID" id="80914218"/>
<dbReference type="AlphaFoldDB" id="A0A9W8XDT1"/>
<evidence type="ECO:0000313" key="8">
    <source>
        <dbReference type="Proteomes" id="UP001140513"/>
    </source>
</evidence>
<reference evidence="7" key="1">
    <citation type="submission" date="2022-10" db="EMBL/GenBank/DDBJ databases">
        <title>Tapping the CABI collections for fungal endophytes: first genome assemblies for Collariella, Neodidymelliopsis, Ascochyta clinopodiicola, Didymella pomorum, Didymosphaeria variabile, Neocosmospora piperis and Neocucurbitaria cava.</title>
        <authorList>
            <person name="Hill R."/>
        </authorList>
    </citation>
    <scope>NUCLEOTIDE SEQUENCE</scope>
    <source>
        <strain evidence="7">IMI 356815</strain>
    </source>
</reference>
<evidence type="ECO:0008006" key="9">
    <source>
        <dbReference type="Google" id="ProtNLM"/>
    </source>
</evidence>
<organism evidence="7 8">
    <name type="scientific">Didymosphaeria variabile</name>
    <dbReference type="NCBI Taxonomy" id="1932322"/>
    <lineage>
        <taxon>Eukaryota</taxon>
        <taxon>Fungi</taxon>
        <taxon>Dikarya</taxon>
        <taxon>Ascomycota</taxon>
        <taxon>Pezizomycotina</taxon>
        <taxon>Dothideomycetes</taxon>
        <taxon>Pleosporomycetidae</taxon>
        <taxon>Pleosporales</taxon>
        <taxon>Massarineae</taxon>
        <taxon>Didymosphaeriaceae</taxon>
        <taxon>Didymosphaeria</taxon>
    </lineage>
</organism>
<dbReference type="GO" id="GO:0004497">
    <property type="term" value="F:monooxygenase activity"/>
    <property type="evidence" value="ECO:0007669"/>
    <property type="project" value="UniProtKB-KW"/>
</dbReference>
<dbReference type="Proteomes" id="UP001140513">
    <property type="component" value="Unassembled WGS sequence"/>
</dbReference>
<dbReference type="InterPro" id="IPR036188">
    <property type="entry name" value="FAD/NAD-bd_sf"/>
</dbReference>
<keyword evidence="3" id="KW-0274">FAD</keyword>
<evidence type="ECO:0000256" key="4">
    <source>
        <dbReference type="ARBA" id="ARBA00023002"/>
    </source>
</evidence>
<keyword evidence="8" id="KW-1185">Reference proteome</keyword>
<dbReference type="Gene3D" id="3.50.50.60">
    <property type="entry name" value="FAD/NAD(P)-binding domain"/>
    <property type="match status" value="1"/>
</dbReference>
<evidence type="ECO:0000256" key="3">
    <source>
        <dbReference type="ARBA" id="ARBA00022827"/>
    </source>
</evidence>
<proteinExistence type="predicted"/>
<dbReference type="PANTHER" id="PTHR47178:SF5">
    <property type="entry name" value="FAD-BINDING DOMAIN-CONTAINING PROTEIN"/>
    <property type="match status" value="1"/>
</dbReference>
<comment type="cofactor">
    <cofactor evidence="1">
        <name>FAD</name>
        <dbReference type="ChEBI" id="CHEBI:57692"/>
    </cofactor>
</comment>